<reference evidence="2" key="1">
    <citation type="submission" date="2013-08" db="EMBL/GenBank/DDBJ databases">
        <title>Gene expansion shapes genome architecture in the human pathogen Lichtheimia corymbifera: an evolutionary genomics analysis in the ancient terrestrial Mucorales (Mucoromycotina).</title>
        <authorList>
            <person name="Schwartze V.U."/>
            <person name="Winter S."/>
            <person name="Shelest E."/>
            <person name="Marcet-Houben M."/>
            <person name="Horn F."/>
            <person name="Wehner S."/>
            <person name="Hoffmann K."/>
            <person name="Riege K."/>
            <person name="Sammeth M."/>
            <person name="Nowrousian M."/>
            <person name="Valiante V."/>
            <person name="Linde J."/>
            <person name="Jacobsen I.D."/>
            <person name="Marz M."/>
            <person name="Brakhage A.A."/>
            <person name="Gabaldon T."/>
            <person name="Bocker S."/>
            <person name="Voigt K."/>
        </authorList>
    </citation>
    <scope>NUCLEOTIDE SEQUENCE [LARGE SCALE GENOMIC DNA]</scope>
    <source>
        <strain evidence="2">FSU 9682</strain>
    </source>
</reference>
<keyword evidence="3" id="KW-1185">Reference proteome</keyword>
<comment type="caution">
    <text evidence="2">The sequence shown here is derived from an EMBL/GenBank/DDBJ whole genome shotgun (WGS) entry which is preliminary data.</text>
</comment>
<dbReference type="AlphaFoldDB" id="A0A068RQE8"/>
<evidence type="ECO:0000313" key="3">
    <source>
        <dbReference type="Proteomes" id="UP000027586"/>
    </source>
</evidence>
<feature type="signal peptide" evidence="1">
    <location>
        <begin position="1"/>
        <end position="16"/>
    </location>
</feature>
<dbReference type="EMBL" id="CBTN010000012">
    <property type="protein sequence ID" value="CDH52229.1"/>
    <property type="molecule type" value="Genomic_DNA"/>
</dbReference>
<accession>A0A068RQE8</accession>
<dbReference type="Proteomes" id="UP000027586">
    <property type="component" value="Unassembled WGS sequence"/>
</dbReference>
<keyword evidence="1" id="KW-0732">Signal</keyword>
<sequence length="129" mass="14701">MRLLLLLLSTIVSAFAYMNEPYPPFIITSPKPGQQIKRGDTVNVTWELSPGVRFPLYGYAASRTARTVAGLLPPDASKHERYTQNIETHLQFTDYEYEWLVDDAVTPGTYQLGIGFYYHEVSPTFHIMP</sequence>
<protein>
    <submittedName>
        <fullName evidence="2">Uncharacterized protein</fullName>
    </submittedName>
</protein>
<evidence type="ECO:0000313" key="2">
    <source>
        <dbReference type="EMBL" id="CDH52229.1"/>
    </source>
</evidence>
<dbReference type="VEuPathDB" id="FungiDB:LCOR_03733.1"/>
<dbReference type="OrthoDB" id="2205937at2759"/>
<proteinExistence type="predicted"/>
<evidence type="ECO:0000256" key="1">
    <source>
        <dbReference type="SAM" id="SignalP"/>
    </source>
</evidence>
<feature type="chain" id="PRO_5001652655" evidence="1">
    <location>
        <begin position="17"/>
        <end position="129"/>
    </location>
</feature>
<gene>
    <name evidence="2" type="ORF">LCOR_03733.1</name>
</gene>
<organism evidence="2 3">
    <name type="scientific">Lichtheimia corymbifera JMRC:FSU:9682</name>
    <dbReference type="NCBI Taxonomy" id="1263082"/>
    <lineage>
        <taxon>Eukaryota</taxon>
        <taxon>Fungi</taxon>
        <taxon>Fungi incertae sedis</taxon>
        <taxon>Mucoromycota</taxon>
        <taxon>Mucoromycotina</taxon>
        <taxon>Mucoromycetes</taxon>
        <taxon>Mucorales</taxon>
        <taxon>Lichtheimiaceae</taxon>
        <taxon>Lichtheimia</taxon>
    </lineage>
</organism>
<name>A0A068RQE8_9FUNG</name>